<dbReference type="InterPro" id="IPR025525">
    <property type="entry name" value="hAT-like_transposase_RNase-H"/>
</dbReference>
<feature type="domain" description="hAT-like transposase RNase-H fold" evidence="1">
    <location>
        <begin position="98"/>
        <end position="167"/>
    </location>
</feature>
<proteinExistence type="predicted"/>
<dbReference type="PANTHER" id="PTHR23272:SF161">
    <property type="entry name" value="ZINC FINGER BED DOMAIN-CONTAINING PROTEIN RICESLEEPER 1-LIKE"/>
    <property type="match status" value="1"/>
</dbReference>
<evidence type="ECO:0000313" key="2">
    <source>
        <dbReference type="Proteomes" id="UP001652660"/>
    </source>
</evidence>
<evidence type="ECO:0000313" key="3">
    <source>
        <dbReference type="RefSeq" id="XP_071917201.1"/>
    </source>
</evidence>
<organism evidence="2 3">
    <name type="scientific">Coffea arabica</name>
    <name type="common">Arabian coffee</name>
    <dbReference type="NCBI Taxonomy" id="13443"/>
    <lineage>
        <taxon>Eukaryota</taxon>
        <taxon>Viridiplantae</taxon>
        <taxon>Streptophyta</taxon>
        <taxon>Embryophyta</taxon>
        <taxon>Tracheophyta</taxon>
        <taxon>Spermatophyta</taxon>
        <taxon>Magnoliopsida</taxon>
        <taxon>eudicotyledons</taxon>
        <taxon>Gunneridae</taxon>
        <taxon>Pentapetalae</taxon>
        <taxon>asterids</taxon>
        <taxon>lamiids</taxon>
        <taxon>Gentianales</taxon>
        <taxon>Rubiaceae</taxon>
        <taxon>Ixoroideae</taxon>
        <taxon>Gardenieae complex</taxon>
        <taxon>Bertiereae - Coffeeae clade</taxon>
        <taxon>Coffeeae</taxon>
        <taxon>Coffea</taxon>
    </lineage>
</organism>
<dbReference type="Pfam" id="PF14372">
    <property type="entry name" value="hAT-like_RNase-H"/>
    <property type="match status" value="1"/>
</dbReference>
<dbReference type="SUPFAM" id="SSF53098">
    <property type="entry name" value="Ribonuclease H-like"/>
    <property type="match status" value="1"/>
</dbReference>
<gene>
    <name evidence="3" type="primary">LOC140012791</name>
</gene>
<sequence length="167" mass="19871">MRYIRQSPSRLKKFKKCAEIEKIDCKRLLSLDVATRWNSTYLTLDSAHRFERAFERFEEQDPYMLHELEQLPTKGDWEKTRFLTIFLENFYDLTVKVSGSKYVTSNNLNNELSHINGILKEMAESANPDLSGMAKTMKDKYDKFWGRVEKMNMLIFIAYMLDPRTKF</sequence>
<protein>
    <submittedName>
        <fullName evidence="3">Zinc finger BED domain-containing protein RICESLEEPER 2-like</fullName>
    </submittedName>
</protein>
<name>A0ABM4VCD5_COFAR</name>
<reference evidence="3" key="1">
    <citation type="submission" date="2025-08" db="UniProtKB">
        <authorList>
            <consortium name="RefSeq"/>
        </authorList>
    </citation>
    <scope>IDENTIFICATION</scope>
    <source>
        <tissue evidence="3">Leaves</tissue>
    </source>
</reference>
<dbReference type="PANTHER" id="PTHR23272">
    <property type="entry name" value="BED FINGER-RELATED"/>
    <property type="match status" value="1"/>
</dbReference>
<keyword evidence="2" id="KW-1185">Reference proteome</keyword>
<dbReference type="Proteomes" id="UP001652660">
    <property type="component" value="Chromosome 8e"/>
</dbReference>
<dbReference type="GeneID" id="140012791"/>
<accession>A0ABM4VCD5</accession>
<dbReference type="InterPro" id="IPR012337">
    <property type="entry name" value="RNaseH-like_sf"/>
</dbReference>
<dbReference type="RefSeq" id="XP_071917201.1">
    <property type="nucleotide sequence ID" value="XM_072061100.1"/>
</dbReference>
<evidence type="ECO:0000259" key="1">
    <source>
        <dbReference type="Pfam" id="PF14372"/>
    </source>
</evidence>